<keyword evidence="3" id="KW-0812">Transmembrane</keyword>
<dbReference type="EMBL" id="CP040626">
    <property type="protein sequence ID" value="QMW92632.1"/>
    <property type="molecule type" value="Genomic_DNA"/>
</dbReference>
<keyword evidence="5" id="KW-0472">Membrane</keyword>
<keyword evidence="2 8" id="KW-0132">Cell division</keyword>
<dbReference type="Proteomes" id="UP000321089">
    <property type="component" value="Unassembled WGS sequence"/>
</dbReference>
<dbReference type="KEGG" id="cbut:ATN24_02025"/>
<evidence type="ECO:0000313" key="11">
    <source>
        <dbReference type="EMBL" id="QMW92632.1"/>
    </source>
</evidence>
<dbReference type="PANTHER" id="PTHR37485:SF1">
    <property type="entry name" value="CELL DIVISION PROTEIN FTSB"/>
    <property type="match status" value="1"/>
</dbReference>
<dbReference type="EMBL" id="BKBC01000006">
    <property type="protein sequence ID" value="GEQ20224.1"/>
    <property type="molecule type" value="Genomic_DNA"/>
</dbReference>
<evidence type="ECO:0000256" key="2">
    <source>
        <dbReference type="ARBA" id="ARBA00022618"/>
    </source>
</evidence>
<evidence type="ECO:0000256" key="4">
    <source>
        <dbReference type="ARBA" id="ARBA00022989"/>
    </source>
</evidence>
<evidence type="ECO:0000256" key="7">
    <source>
        <dbReference type="SAM" id="Coils"/>
    </source>
</evidence>
<dbReference type="GO" id="GO:0043093">
    <property type="term" value="P:FtsZ-dependent cytokinesis"/>
    <property type="evidence" value="ECO:0007669"/>
    <property type="project" value="TreeGrafter"/>
</dbReference>
<dbReference type="Proteomes" id="UP000474042">
    <property type="component" value="Unassembled WGS sequence"/>
</dbReference>
<evidence type="ECO:0000313" key="10">
    <source>
        <dbReference type="EMBL" id="PPV12566.1"/>
    </source>
</evidence>
<dbReference type="PANTHER" id="PTHR37485">
    <property type="entry name" value="CELL DIVISION PROTEIN FTSB"/>
    <property type="match status" value="1"/>
</dbReference>
<dbReference type="AlphaFoldDB" id="A0A0A6PVW3"/>
<evidence type="ECO:0000313" key="12">
    <source>
        <dbReference type="Proteomes" id="UP000238081"/>
    </source>
</evidence>
<evidence type="ECO:0000313" key="15">
    <source>
        <dbReference type="Proteomes" id="UP000515243"/>
    </source>
</evidence>
<keyword evidence="6" id="KW-0131">Cell cycle</keyword>
<evidence type="ECO:0000313" key="14">
    <source>
        <dbReference type="Proteomes" id="UP000474042"/>
    </source>
</evidence>
<dbReference type="GO" id="GO:0030428">
    <property type="term" value="C:cell septum"/>
    <property type="evidence" value="ECO:0007669"/>
    <property type="project" value="TreeGrafter"/>
</dbReference>
<reference evidence="10 12" key="1">
    <citation type="submission" date="2016-01" db="EMBL/GenBank/DDBJ databases">
        <title>Characterization of the Clostridium difficile lineages that are prevalent in Hong Kong and China.</title>
        <authorList>
            <person name="Kwok J.S.-L."/>
            <person name="Lam W.-Y."/>
            <person name="Ip M."/>
            <person name="Chan T.-F."/>
            <person name="Hawkey P.M."/>
            <person name="Tsui S.K.-W."/>
        </authorList>
    </citation>
    <scope>NUCLEOTIDE SEQUENCE [LARGE SCALE GENOMIC DNA]</scope>
    <source>
        <strain evidence="10 12">300064</strain>
    </source>
</reference>
<dbReference type="InterPro" id="IPR023081">
    <property type="entry name" value="Cell_div_FtsB"/>
</dbReference>
<evidence type="ECO:0000313" key="9">
    <source>
        <dbReference type="EMBL" id="NAS19154.1"/>
    </source>
</evidence>
<dbReference type="InterPro" id="IPR007060">
    <property type="entry name" value="FtsL/DivIC"/>
</dbReference>
<evidence type="ECO:0000256" key="3">
    <source>
        <dbReference type="ARBA" id="ARBA00022692"/>
    </source>
</evidence>
<dbReference type="Proteomes" id="UP000515243">
    <property type="component" value="Chromosome 1"/>
</dbReference>
<keyword evidence="1" id="KW-1003">Cell membrane</keyword>
<organism evidence="8 13">
    <name type="scientific">Clostridium butyricum</name>
    <dbReference type="NCBI Taxonomy" id="1492"/>
    <lineage>
        <taxon>Bacteria</taxon>
        <taxon>Bacillati</taxon>
        <taxon>Bacillota</taxon>
        <taxon>Clostridia</taxon>
        <taxon>Eubacteriales</taxon>
        <taxon>Clostridiaceae</taxon>
        <taxon>Clostridium</taxon>
    </lineage>
</organism>
<reference evidence="11 15" key="2">
    <citation type="submission" date="2019-05" db="EMBL/GenBank/DDBJ databases">
        <authorList>
            <person name="Schori C."/>
            <person name="Ahrens C."/>
        </authorList>
    </citation>
    <scope>NUCLEOTIDE SEQUENCE [LARGE SCALE GENOMIC DNA]</scope>
    <source>
        <strain evidence="11 15">DSM 10702</strain>
    </source>
</reference>
<gene>
    <name evidence="8" type="primary">divA</name>
    <name evidence="10" type="ORF">AWN73_05190</name>
    <name evidence="8" type="ORF">CBU02nite_07300</name>
    <name evidence="11" type="ORF">FF104_17320</name>
    <name evidence="9" type="ORF">GND98_015145</name>
</gene>
<keyword evidence="4" id="KW-1133">Transmembrane helix</keyword>
<protein>
    <submittedName>
        <fullName evidence="8">Cell division protein FtsL</fullName>
    </submittedName>
    <submittedName>
        <fullName evidence="10">Septum formation inhibitor MinC</fullName>
    </submittedName>
    <submittedName>
        <fullName evidence="9">Septum formation initiator family protein</fullName>
    </submittedName>
</protein>
<dbReference type="Pfam" id="PF04977">
    <property type="entry name" value="DivIC"/>
    <property type="match status" value="1"/>
</dbReference>
<name>A0A0A6PVW3_CLOBU</name>
<dbReference type="EMBL" id="LRDH01000140">
    <property type="protein sequence ID" value="PPV12566.1"/>
    <property type="molecule type" value="Genomic_DNA"/>
</dbReference>
<reference evidence="9 14" key="4">
    <citation type="submission" date="2020-01" db="EMBL/GenBank/DDBJ databases">
        <title>Genome sequence of a 1,3-propanediol producer, Clostridium butyricum S3.</title>
        <authorList>
            <person name="Zhou J."/>
        </authorList>
    </citation>
    <scope>NUCLEOTIDE SEQUENCE [LARGE SCALE GENOMIC DNA]</scope>
    <source>
        <strain evidence="9 14">S3</strain>
    </source>
</reference>
<dbReference type="Proteomes" id="UP000238081">
    <property type="component" value="Unassembled WGS sequence"/>
</dbReference>
<evidence type="ECO:0000256" key="5">
    <source>
        <dbReference type="ARBA" id="ARBA00023136"/>
    </source>
</evidence>
<dbReference type="OrthoDB" id="9815382at2"/>
<proteinExistence type="predicted"/>
<evidence type="ECO:0000313" key="8">
    <source>
        <dbReference type="EMBL" id="GEQ20224.1"/>
    </source>
</evidence>
<accession>A0A0A6PVW3</accession>
<dbReference type="RefSeq" id="WP_002582981.1">
    <property type="nucleotide sequence ID" value="NZ_AP019716.1"/>
</dbReference>
<reference evidence="8 13" key="3">
    <citation type="submission" date="2019-07" db="EMBL/GenBank/DDBJ databases">
        <title>Whole genome shotgun sequence of Clostridium butyricum NBRC 3858.</title>
        <authorList>
            <person name="Hosoyama A."/>
            <person name="Uohara A."/>
            <person name="Ohji S."/>
            <person name="Ichikawa N."/>
        </authorList>
    </citation>
    <scope>NUCLEOTIDE SEQUENCE [LARGE SCALE GENOMIC DNA]</scope>
    <source>
        <strain evidence="8 13">NBRC 3858</strain>
    </source>
</reference>
<evidence type="ECO:0000256" key="1">
    <source>
        <dbReference type="ARBA" id="ARBA00022475"/>
    </source>
</evidence>
<evidence type="ECO:0000256" key="6">
    <source>
        <dbReference type="ARBA" id="ARBA00023306"/>
    </source>
</evidence>
<keyword evidence="7" id="KW-0175">Coiled coil</keyword>
<dbReference type="EMBL" id="WOFV02000058">
    <property type="protein sequence ID" value="NAS19154.1"/>
    <property type="molecule type" value="Genomic_DNA"/>
</dbReference>
<evidence type="ECO:0000313" key="13">
    <source>
        <dbReference type="Proteomes" id="UP000321089"/>
    </source>
</evidence>
<dbReference type="GeneID" id="92945972"/>
<sequence length="98" mass="11357">MKKKLIIKKLIIFAFVIFFGGSYINQLITTKKIESEIENKQSQLEEIQEKNERLQEEVEKINSNSADYLEKLARERLGMIKPGEKVVNSSDEKEANPN</sequence>
<feature type="coiled-coil region" evidence="7">
    <location>
        <begin position="30"/>
        <end position="71"/>
    </location>
</feature>